<proteinExistence type="predicted"/>
<dbReference type="RefSeq" id="WP_129832886.1">
    <property type="nucleotide sequence ID" value="NZ_CP035704.1"/>
</dbReference>
<feature type="domain" description="Primase C-terminal 1" evidence="1">
    <location>
        <begin position="205"/>
        <end position="271"/>
    </location>
</feature>
<dbReference type="Pfam" id="PF08708">
    <property type="entry name" value="PriCT_1"/>
    <property type="match status" value="1"/>
</dbReference>
<keyword evidence="3" id="KW-1185">Reference proteome</keyword>
<dbReference type="Pfam" id="PF16793">
    <property type="entry name" value="RepB_primase"/>
    <property type="match status" value="1"/>
</dbReference>
<evidence type="ECO:0000313" key="3">
    <source>
        <dbReference type="Proteomes" id="UP000291562"/>
    </source>
</evidence>
<dbReference type="KEGG" id="xbc:ELE36_09760"/>
<dbReference type="OrthoDB" id="8905164at2"/>
<dbReference type="InterPro" id="IPR014820">
    <property type="entry name" value="PriCT_1"/>
</dbReference>
<dbReference type="Proteomes" id="UP000291562">
    <property type="component" value="Chromosome"/>
</dbReference>
<reference evidence="2 3" key="1">
    <citation type="submission" date="2019-01" db="EMBL/GenBank/DDBJ databases">
        <title>Pseudolysobacter antarctica gen. nov., sp. nov., isolated from Fildes Peninsula, Antarctica.</title>
        <authorList>
            <person name="Wei Z."/>
            <person name="Peng F."/>
        </authorList>
    </citation>
    <scope>NUCLEOTIDE SEQUENCE [LARGE SCALE GENOMIC DNA]</scope>
    <source>
        <strain evidence="2 3">AQ6-296</strain>
    </source>
</reference>
<evidence type="ECO:0000313" key="2">
    <source>
        <dbReference type="EMBL" id="QBB70629.1"/>
    </source>
</evidence>
<protein>
    <recommendedName>
        <fullName evidence="1">Primase C-terminal 1 domain-containing protein</fullName>
    </recommendedName>
</protein>
<dbReference type="Gene3D" id="3.30.70.1790">
    <property type="entry name" value="RepB DNA-primase, N-terminal domain"/>
    <property type="match status" value="1"/>
</dbReference>
<evidence type="ECO:0000259" key="1">
    <source>
        <dbReference type="SMART" id="SM00942"/>
    </source>
</evidence>
<sequence length="390" mass="43668">MSSADRLKSSRLDAQTFLRVLGGAMTFQTFDDTPSKRGALSRVLYGDLSIRSAQLAQLNQKGAGVFVMVNEGDGKGRKSENVTRVRACFADLDGAPLQPVLDCRLRPHIVIETSAGKYHAYWLCNDLPLADFKPMQHAIAQRFGADRSVNDLARVMRLPGFLHNKREPFRTFIFQQHDGPRYSHSELVAEFRSSMDIEPVRVKRRPLSEIIPEGERNNTLFSLARGLVQKGYDAQAINHRLQQINAKRCNPPMCASEVDSITANASAYGSDGFAMLPHVLLDSPDWRTLPPATQAIIVFAYRRYNGNNNGNIALTWIDFAGREGFSQNIRSTDIASAPCKRTSLLRRRWGATRKPAENLTCSPSHQNGFRRLRQCQEMHPAPVSKTMTPI</sequence>
<dbReference type="InterPro" id="IPR039459">
    <property type="entry name" value="RepB-like_DNA_primase_dom"/>
</dbReference>
<dbReference type="EMBL" id="CP035704">
    <property type="protein sequence ID" value="QBB70629.1"/>
    <property type="molecule type" value="Genomic_DNA"/>
</dbReference>
<dbReference type="AlphaFoldDB" id="A0A411HJB3"/>
<accession>A0A411HJB3</accession>
<organism evidence="2 3">
    <name type="scientific">Pseudolysobacter antarcticus</name>
    <dbReference type="NCBI Taxonomy" id="2511995"/>
    <lineage>
        <taxon>Bacteria</taxon>
        <taxon>Pseudomonadati</taxon>
        <taxon>Pseudomonadota</taxon>
        <taxon>Gammaproteobacteria</taxon>
        <taxon>Lysobacterales</taxon>
        <taxon>Rhodanobacteraceae</taxon>
        <taxon>Pseudolysobacter</taxon>
    </lineage>
</organism>
<gene>
    <name evidence="2" type="ORF">ELE36_09760</name>
</gene>
<dbReference type="SMART" id="SM00942">
    <property type="entry name" value="PriCT_1"/>
    <property type="match status" value="1"/>
</dbReference>
<name>A0A411HJB3_9GAMM</name>